<comment type="caution">
    <text evidence="5">The sequence shown here is derived from an EMBL/GenBank/DDBJ whole genome shotgun (WGS) entry which is preliminary data.</text>
</comment>
<dbReference type="Proteomes" id="UP000605427">
    <property type="component" value="Unassembled WGS sequence"/>
</dbReference>
<accession>A0ABQ1ZM45</accession>
<dbReference type="InterPro" id="IPR036397">
    <property type="entry name" value="RNaseH_sf"/>
</dbReference>
<dbReference type="PANTHER" id="PTHR23044">
    <property type="entry name" value="3'-5' EXONUCLEASE ERI1-RELATED"/>
    <property type="match status" value="1"/>
</dbReference>
<feature type="domain" description="Exonuclease" evidence="4">
    <location>
        <begin position="6"/>
        <end position="183"/>
    </location>
</feature>
<keyword evidence="1" id="KW-0540">Nuclease</keyword>
<evidence type="ECO:0000259" key="4">
    <source>
        <dbReference type="SMART" id="SM00479"/>
    </source>
</evidence>
<dbReference type="RefSeq" id="WP_172237972.1">
    <property type="nucleotide sequence ID" value="NZ_BMDD01000001.1"/>
</dbReference>
<name>A0ABQ1ZM45_9BACL</name>
<organism evidence="5 6">
    <name type="scientific">Saccharibacillus endophyticus</name>
    <dbReference type="NCBI Taxonomy" id="2060666"/>
    <lineage>
        <taxon>Bacteria</taxon>
        <taxon>Bacillati</taxon>
        <taxon>Bacillota</taxon>
        <taxon>Bacilli</taxon>
        <taxon>Bacillales</taxon>
        <taxon>Paenibacillaceae</taxon>
        <taxon>Saccharibacillus</taxon>
    </lineage>
</organism>
<evidence type="ECO:0000313" key="5">
    <source>
        <dbReference type="EMBL" id="GGH68562.1"/>
    </source>
</evidence>
<dbReference type="InterPro" id="IPR047201">
    <property type="entry name" value="ERI-1_3'hExo-like"/>
</dbReference>
<evidence type="ECO:0000256" key="3">
    <source>
        <dbReference type="ARBA" id="ARBA00022839"/>
    </source>
</evidence>
<dbReference type="SUPFAM" id="SSF53098">
    <property type="entry name" value="Ribonuclease H-like"/>
    <property type="match status" value="1"/>
</dbReference>
<reference evidence="6" key="1">
    <citation type="journal article" date="2019" name="Int. J. Syst. Evol. Microbiol.">
        <title>The Global Catalogue of Microorganisms (GCM) 10K type strain sequencing project: providing services to taxonomists for standard genome sequencing and annotation.</title>
        <authorList>
            <consortium name="The Broad Institute Genomics Platform"/>
            <consortium name="The Broad Institute Genome Sequencing Center for Infectious Disease"/>
            <person name="Wu L."/>
            <person name="Ma J."/>
        </authorList>
    </citation>
    <scope>NUCLEOTIDE SEQUENCE [LARGE SCALE GENOMIC DNA]</scope>
    <source>
        <strain evidence="6">CCM 8702</strain>
    </source>
</reference>
<dbReference type="CDD" id="cd06133">
    <property type="entry name" value="ERI-1_3'hExo_like"/>
    <property type="match status" value="1"/>
</dbReference>
<evidence type="ECO:0000313" key="6">
    <source>
        <dbReference type="Proteomes" id="UP000605427"/>
    </source>
</evidence>
<keyword evidence="3" id="KW-0269">Exonuclease</keyword>
<dbReference type="InterPro" id="IPR012337">
    <property type="entry name" value="RNaseH-like_sf"/>
</dbReference>
<dbReference type="EMBL" id="BMDD01000001">
    <property type="protein sequence ID" value="GGH68562.1"/>
    <property type="molecule type" value="Genomic_DNA"/>
</dbReference>
<dbReference type="SMART" id="SM00479">
    <property type="entry name" value="EXOIII"/>
    <property type="match status" value="1"/>
</dbReference>
<dbReference type="InterPro" id="IPR051274">
    <property type="entry name" value="3-5_Exoribonuclease"/>
</dbReference>
<evidence type="ECO:0000256" key="1">
    <source>
        <dbReference type="ARBA" id="ARBA00022722"/>
    </source>
</evidence>
<dbReference type="PANTHER" id="PTHR23044:SF61">
    <property type="entry name" value="3'-5' EXORIBONUCLEASE 1-RELATED"/>
    <property type="match status" value="1"/>
</dbReference>
<dbReference type="Pfam" id="PF00929">
    <property type="entry name" value="RNase_T"/>
    <property type="match status" value="1"/>
</dbReference>
<evidence type="ECO:0000256" key="2">
    <source>
        <dbReference type="ARBA" id="ARBA00022801"/>
    </source>
</evidence>
<sequence>MKLDRTIIIFDLEATCKENDRTFDNEIIEIGAVKVSSTLEISEEFTTFVQPVANPKLTSFCTELTTITQAEVDGAPRFPEAFQAFRDWIGDIPFLLLSWGAYDRKQIEKDCIRWRLDADWVSQHHLNLKQLHAEQVLGGKKQVGMSKALSLAGLELNGTHHRGIDDARNIAAIFIHDQKKWDLEAWCK</sequence>
<dbReference type="Gene3D" id="3.30.420.10">
    <property type="entry name" value="Ribonuclease H-like superfamily/Ribonuclease H"/>
    <property type="match status" value="1"/>
</dbReference>
<protein>
    <submittedName>
        <fullName evidence="5">DNA polymerase III</fullName>
    </submittedName>
</protein>
<keyword evidence="2" id="KW-0378">Hydrolase</keyword>
<gene>
    <name evidence="5" type="ORF">GCM10007362_02710</name>
</gene>
<proteinExistence type="predicted"/>
<dbReference type="InterPro" id="IPR013520">
    <property type="entry name" value="Ribonucl_H"/>
</dbReference>
<keyword evidence="6" id="KW-1185">Reference proteome</keyword>